<dbReference type="GO" id="GO:0000981">
    <property type="term" value="F:DNA-binding transcription factor activity, RNA polymerase II-specific"/>
    <property type="evidence" value="ECO:0007669"/>
    <property type="project" value="InterPro"/>
</dbReference>
<keyword evidence="8" id="KW-1185">Reference proteome</keyword>
<evidence type="ECO:0000256" key="1">
    <source>
        <dbReference type="ARBA" id="ARBA00022723"/>
    </source>
</evidence>
<dbReference type="PANTHER" id="PTHR47660">
    <property type="entry name" value="TRANSCRIPTION FACTOR WITH C2H2 AND ZN(2)-CYS(6) DNA BINDING DOMAIN (EUROFUNG)-RELATED-RELATED"/>
    <property type="match status" value="1"/>
</dbReference>
<dbReference type="InterPro" id="IPR001138">
    <property type="entry name" value="Zn2Cys6_DnaBD"/>
</dbReference>
<keyword evidence="3" id="KW-0805">Transcription regulation</keyword>
<dbReference type="Pfam" id="PF00172">
    <property type="entry name" value="Zn_clus"/>
    <property type="match status" value="1"/>
</dbReference>
<evidence type="ECO:0000256" key="3">
    <source>
        <dbReference type="ARBA" id="ARBA00023015"/>
    </source>
</evidence>
<dbReference type="GO" id="GO:0008270">
    <property type="term" value="F:zinc ion binding"/>
    <property type="evidence" value="ECO:0007669"/>
    <property type="project" value="InterPro"/>
</dbReference>
<dbReference type="PANTHER" id="PTHR47660:SF3">
    <property type="entry name" value="FINGER DOMAIN PROTEIN, PUTATIVE (AFU_ORTHOLOGUE AFUA_4G03310)-RELATED"/>
    <property type="match status" value="1"/>
</dbReference>
<proteinExistence type="predicted"/>
<name>A0A2J6R1U7_HYAVF</name>
<dbReference type="Gene3D" id="4.10.240.10">
    <property type="entry name" value="Zn(2)-C6 fungal-type DNA-binding domain"/>
    <property type="match status" value="1"/>
</dbReference>
<dbReference type="EMBL" id="KZ613959">
    <property type="protein sequence ID" value="PMD32490.1"/>
    <property type="molecule type" value="Genomic_DNA"/>
</dbReference>
<dbReference type="STRING" id="1149755.A0A2J6R1U7"/>
<evidence type="ECO:0000259" key="6">
    <source>
        <dbReference type="PROSITE" id="PS50048"/>
    </source>
</evidence>
<keyword evidence="5" id="KW-0539">Nucleus</keyword>
<keyword evidence="2" id="KW-0862">Zinc</keyword>
<keyword evidence="4" id="KW-0804">Transcription</keyword>
<evidence type="ECO:0000256" key="5">
    <source>
        <dbReference type="ARBA" id="ARBA00023242"/>
    </source>
</evidence>
<reference evidence="7 8" key="1">
    <citation type="submission" date="2016-04" db="EMBL/GenBank/DDBJ databases">
        <title>A degradative enzymes factory behind the ericoid mycorrhizal symbiosis.</title>
        <authorList>
            <consortium name="DOE Joint Genome Institute"/>
            <person name="Martino E."/>
            <person name="Morin E."/>
            <person name="Grelet G."/>
            <person name="Kuo A."/>
            <person name="Kohler A."/>
            <person name="Daghino S."/>
            <person name="Barry K."/>
            <person name="Choi C."/>
            <person name="Cichocki N."/>
            <person name="Clum A."/>
            <person name="Copeland A."/>
            <person name="Hainaut M."/>
            <person name="Haridas S."/>
            <person name="Labutti K."/>
            <person name="Lindquist E."/>
            <person name="Lipzen A."/>
            <person name="Khouja H.-R."/>
            <person name="Murat C."/>
            <person name="Ohm R."/>
            <person name="Olson A."/>
            <person name="Spatafora J."/>
            <person name="Veneault-Fourrey C."/>
            <person name="Henrissat B."/>
            <person name="Grigoriev I."/>
            <person name="Martin F."/>
            <person name="Perotto S."/>
        </authorList>
    </citation>
    <scope>NUCLEOTIDE SEQUENCE [LARGE SCALE GENOMIC DNA]</scope>
    <source>
        <strain evidence="7 8">F</strain>
    </source>
</reference>
<dbReference type="SUPFAM" id="SSF57701">
    <property type="entry name" value="Zn2/Cys6 DNA-binding domain"/>
    <property type="match status" value="1"/>
</dbReference>
<dbReference type="PROSITE" id="PS00463">
    <property type="entry name" value="ZN2_CY6_FUNGAL_1"/>
    <property type="match status" value="1"/>
</dbReference>
<sequence length="521" mass="58572">MEPEMAPAIPGRQVDTDCGPFPCKICPKIFSKRTSRNRHVLYCRKKLGDSLPVLRKSCAACRKAKVKCNSEFPHCHRCAEKGIVCTYEFTRRSDNLAQQSAIPQSSQSRSNDTLLIEPPQSGYRNDIVWNATSEKQIETLISPELDSSSTLPADVPNFSNENDISLDWEPDSGFVEDLNISYFGTNSTSDCYTNSQSSFDWLSSGPSPSLTFGSNFSTPTDCMFHTPYLAMKPVEYHYPTSAIISPRSPFIHTNLSTGSQIGQSFIMQSIQSYTTLFSTSTLPPFIHATSLPSPGPSPPSSAPLEILKSIFSLYKTKTPATSPFIWRSIATEKDCFIKELETADVWSLLSMLQAITLYILLRIFDESSFSVEFDRELVAAMIEISHKLERTHLLCRAEVEGYRPEWKEWVLLESKRRTVTLLFILFLLFDIKPEQRGKTYIGLSVLPLPAHRQLWQASGEGEWSQAYDEMLKAREGRGYLRYGDLTALGKGEGGERMKDLNAWMVSCDPFGMLVMMAATTF</sequence>
<evidence type="ECO:0000313" key="8">
    <source>
        <dbReference type="Proteomes" id="UP000235786"/>
    </source>
</evidence>
<evidence type="ECO:0000313" key="7">
    <source>
        <dbReference type="EMBL" id="PMD32490.1"/>
    </source>
</evidence>
<dbReference type="InterPro" id="IPR036864">
    <property type="entry name" value="Zn2-C6_fun-type_DNA-bd_sf"/>
</dbReference>
<dbReference type="CDD" id="cd00067">
    <property type="entry name" value="GAL4"/>
    <property type="match status" value="1"/>
</dbReference>
<dbReference type="OrthoDB" id="5423818at2759"/>
<dbReference type="AlphaFoldDB" id="A0A2J6R1U7"/>
<dbReference type="PRINTS" id="PR00755">
    <property type="entry name" value="AFLATOXINBRP"/>
</dbReference>
<evidence type="ECO:0000256" key="2">
    <source>
        <dbReference type="ARBA" id="ARBA00022833"/>
    </source>
</evidence>
<feature type="domain" description="Zn(2)-C6 fungal-type" evidence="6">
    <location>
        <begin position="57"/>
        <end position="87"/>
    </location>
</feature>
<organism evidence="7 8">
    <name type="scientific">Hyaloscypha variabilis (strain UAMH 11265 / GT02V1 / F)</name>
    <name type="common">Meliniomyces variabilis</name>
    <dbReference type="NCBI Taxonomy" id="1149755"/>
    <lineage>
        <taxon>Eukaryota</taxon>
        <taxon>Fungi</taxon>
        <taxon>Dikarya</taxon>
        <taxon>Ascomycota</taxon>
        <taxon>Pezizomycotina</taxon>
        <taxon>Leotiomycetes</taxon>
        <taxon>Helotiales</taxon>
        <taxon>Hyaloscyphaceae</taxon>
        <taxon>Hyaloscypha</taxon>
        <taxon>Hyaloscypha variabilis</taxon>
    </lineage>
</organism>
<protein>
    <recommendedName>
        <fullName evidence="6">Zn(2)-C6 fungal-type domain-containing protein</fullName>
    </recommendedName>
</protein>
<dbReference type="PROSITE" id="PS50048">
    <property type="entry name" value="ZN2_CY6_FUNGAL_2"/>
    <property type="match status" value="1"/>
</dbReference>
<dbReference type="SMART" id="SM00066">
    <property type="entry name" value="GAL4"/>
    <property type="match status" value="1"/>
</dbReference>
<dbReference type="Proteomes" id="UP000235786">
    <property type="component" value="Unassembled WGS sequence"/>
</dbReference>
<keyword evidence="1" id="KW-0479">Metal-binding</keyword>
<gene>
    <name evidence="7" type="ORF">L207DRAFT_471192</name>
</gene>
<evidence type="ECO:0000256" key="4">
    <source>
        <dbReference type="ARBA" id="ARBA00023163"/>
    </source>
</evidence>
<accession>A0A2J6R1U7</accession>